<dbReference type="SFLD" id="SFLDG01067">
    <property type="entry name" value="SPASM/twitch_domain_containing"/>
    <property type="match status" value="1"/>
</dbReference>
<keyword evidence="2" id="KW-0949">S-adenosyl-L-methionine</keyword>
<keyword evidence="5" id="KW-0411">Iron-sulfur</keyword>
<dbReference type="SFLD" id="SFLDS00029">
    <property type="entry name" value="Radical_SAM"/>
    <property type="match status" value="1"/>
</dbReference>
<dbReference type="InterPro" id="IPR013785">
    <property type="entry name" value="Aldolase_TIM"/>
</dbReference>
<proteinExistence type="predicted"/>
<dbReference type="PROSITE" id="PS51918">
    <property type="entry name" value="RADICAL_SAM"/>
    <property type="match status" value="1"/>
</dbReference>
<dbReference type="CDD" id="cd01335">
    <property type="entry name" value="Radical_SAM"/>
    <property type="match status" value="1"/>
</dbReference>
<evidence type="ECO:0000259" key="6">
    <source>
        <dbReference type="PROSITE" id="PS51918"/>
    </source>
</evidence>
<evidence type="ECO:0000256" key="2">
    <source>
        <dbReference type="ARBA" id="ARBA00022691"/>
    </source>
</evidence>
<dbReference type="InterPro" id="IPR050377">
    <property type="entry name" value="Radical_SAM_PqqE_MftC-like"/>
</dbReference>
<feature type="domain" description="Radical SAM core" evidence="6">
    <location>
        <begin position="27"/>
        <end position="259"/>
    </location>
</feature>
<evidence type="ECO:0000313" key="8">
    <source>
        <dbReference type="Proteomes" id="UP001165069"/>
    </source>
</evidence>
<reference evidence="7 8" key="1">
    <citation type="journal article" date="2023" name="Antonie Van Leeuwenhoek">
        <title>Mesoterricola silvestris gen. nov., sp. nov., Mesoterricola sediminis sp. nov., Geothrix oryzae sp. nov., Geothrix edaphica sp. nov., Geothrix rubra sp. nov., and Geothrix limicola sp. nov., six novel members of Acidobacteriota isolated from soils.</title>
        <authorList>
            <person name="Itoh H."/>
            <person name="Sugisawa Y."/>
            <person name="Mise K."/>
            <person name="Xu Z."/>
            <person name="Kuniyasu M."/>
            <person name="Ushijima N."/>
            <person name="Kawano K."/>
            <person name="Kobayashi E."/>
            <person name="Shiratori Y."/>
            <person name="Masuda Y."/>
            <person name="Senoo K."/>
        </authorList>
    </citation>
    <scope>NUCLEOTIDE SEQUENCE [LARGE SCALE GENOMIC DNA]</scope>
    <source>
        <strain evidence="7 8">Red804</strain>
    </source>
</reference>
<evidence type="ECO:0000256" key="4">
    <source>
        <dbReference type="ARBA" id="ARBA00023004"/>
    </source>
</evidence>
<evidence type="ECO:0000256" key="3">
    <source>
        <dbReference type="ARBA" id="ARBA00022723"/>
    </source>
</evidence>
<dbReference type="Gene3D" id="3.20.20.70">
    <property type="entry name" value="Aldolase class I"/>
    <property type="match status" value="1"/>
</dbReference>
<dbReference type="PANTHER" id="PTHR11228">
    <property type="entry name" value="RADICAL SAM DOMAIN PROTEIN"/>
    <property type="match status" value="1"/>
</dbReference>
<protein>
    <recommendedName>
        <fullName evidence="6">Radical SAM core domain-containing protein</fullName>
    </recommendedName>
</protein>
<gene>
    <name evidence="7" type="ORF">GETHLI_16650</name>
</gene>
<dbReference type="RefSeq" id="WP_285573844.1">
    <property type="nucleotide sequence ID" value="NZ_BSDE01000003.1"/>
</dbReference>
<comment type="caution">
    <text evidence="7">The sequence shown here is derived from an EMBL/GenBank/DDBJ whole genome shotgun (WGS) entry which is preliminary data.</text>
</comment>
<evidence type="ECO:0000256" key="5">
    <source>
        <dbReference type="ARBA" id="ARBA00023014"/>
    </source>
</evidence>
<evidence type="ECO:0000256" key="1">
    <source>
        <dbReference type="ARBA" id="ARBA00001966"/>
    </source>
</evidence>
<keyword evidence="3" id="KW-0479">Metal-binding</keyword>
<dbReference type="InterPro" id="IPR058240">
    <property type="entry name" value="rSAM_sf"/>
</dbReference>
<dbReference type="Pfam" id="PF04055">
    <property type="entry name" value="Radical_SAM"/>
    <property type="match status" value="1"/>
</dbReference>
<evidence type="ECO:0000313" key="7">
    <source>
        <dbReference type="EMBL" id="GLH73163.1"/>
    </source>
</evidence>
<sequence length="354" mass="39830">MAILNTNLKVFGYPDKVSSLPPAVDEVLPPIHVRIKPTNICNHDCWFCAYRQEDFQLGETMVERDQIPFDKMMEIVDDLIEMKVRAVTFSGGGEPFVYPHLLKTTQRLVDGGIAFASLTNGSRLSGEVAELFAEHGTWVRISVDGWDGPSYAKARNTKETEFEKVLSNMRAFKKLGGKCYLGAVIVVGHENGPHIHELVSRMATLGLDSIKISPVIVSNEGAKNVAYHAKHFEAVKDQVARAIQDFGQYTEISDAFDNQLHTFDKAYTWCPMLQVRPVIGADLNIYSCQDKAYNPDGLLFSIKDRRFKDAWMESKAQFMKVDPTRHCNHHCVAHSANKLLVEYLDADPNHLPFV</sequence>
<dbReference type="SMART" id="SM00729">
    <property type="entry name" value="Elp3"/>
    <property type="match status" value="1"/>
</dbReference>
<dbReference type="Proteomes" id="UP001165069">
    <property type="component" value="Unassembled WGS sequence"/>
</dbReference>
<organism evidence="7 8">
    <name type="scientific">Geothrix limicola</name>
    <dbReference type="NCBI Taxonomy" id="2927978"/>
    <lineage>
        <taxon>Bacteria</taxon>
        <taxon>Pseudomonadati</taxon>
        <taxon>Acidobacteriota</taxon>
        <taxon>Holophagae</taxon>
        <taxon>Holophagales</taxon>
        <taxon>Holophagaceae</taxon>
        <taxon>Geothrix</taxon>
    </lineage>
</organism>
<dbReference type="EMBL" id="BSDE01000003">
    <property type="protein sequence ID" value="GLH73163.1"/>
    <property type="molecule type" value="Genomic_DNA"/>
</dbReference>
<accession>A0ABQ5QER5</accession>
<dbReference type="SUPFAM" id="SSF102114">
    <property type="entry name" value="Radical SAM enzymes"/>
    <property type="match status" value="1"/>
</dbReference>
<dbReference type="PANTHER" id="PTHR11228:SF35">
    <property type="entry name" value="MOLYBDENUM COFACTOR BIOSYNTHESIS PROTEIN A-RELATED"/>
    <property type="match status" value="1"/>
</dbReference>
<name>A0ABQ5QER5_9BACT</name>
<comment type="cofactor">
    <cofactor evidence="1">
        <name>[4Fe-4S] cluster</name>
        <dbReference type="ChEBI" id="CHEBI:49883"/>
    </cofactor>
</comment>
<dbReference type="InterPro" id="IPR007197">
    <property type="entry name" value="rSAM"/>
</dbReference>
<keyword evidence="4" id="KW-0408">Iron</keyword>
<dbReference type="InterPro" id="IPR006638">
    <property type="entry name" value="Elp3/MiaA/NifB-like_rSAM"/>
</dbReference>
<keyword evidence="8" id="KW-1185">Reference proteome</keyword>